<sequence length="141" mass="15318">MDLILILILLAVFLLPSFFMMRNQRKRQAEIQTLQNSLNIGDRVVTAAGLHGTVAGIRETEVDLELSPGVEVTMEKMAVVRHATPAGEVPGAPGQLGQSGQPGEAQPGMYPDRYNDGHPENPQNPGNPDERGDYGHPENPR</sequence>
<evidence type="ECO:0000256" key="10">
    <source>
        <dbReference type="SAM" id="MobiDB-lite"/>
    </source>
</evidence>
<comment type="similarity">
    <text evidence="2">Belongs to the YajC family.</text>
</comment>
<dbReference type="PATRIC" id="fig|1121362.3.peg.1631"/>
<dbReference type="eggNOG" id="COG1862">
    <property type="taxonomic scope" value="Bacteria"/>
</dbReference>
<keyword evidence="12" id="KW-1185">Reference proteome</keyword>
<dbReference type="HOGENOM" id="CLU_116157_4_4_11"/>
<dbReference type="Proteomes" id="UP000011723">
    <property type="component" value="Chromosome"/>
</dbReference>
<gene>
    <name evidence="11" type="ORF">A605_08075</name>
</gene>
<dbReference type="KEGG" id="chn:A605_08075"/>
<comment type="subcellular location">
    <subcellularLocation>
        <location evidence="1">Cell membrane</location>
        <topology evidence="1">Single-pass membrane protein</topology>
    </subcellularLocation>
</comment>
<keyword evidence="8" id="KW-0811">Translocation</keyword>
<dbReference type="PANTHER" id="PTHR33909">
    <property type="entry name" value="SEC TRANSLOCON ACCESSORY COMPLEX SUBUNIT YAJC"/>
    <property type="match status" value="1"/>
</dbReference>
<protein>
    <submittedName>
        <fullName evidence="11">Preprotein translocase subunit YajC-like protein</fullName>
    </submittedName>
</protein>
<dbReference type="NCBIfam" id="TIGR00739">
    <property type="entry name" value="yajC"/>
    <property type="match status" value="1"/>
</dbReference>
<dbReference type="STRING" id="1121362.A605_08075"/>
<keyword evidence="7" id="KW-1133">Transmembrane helix</keyword>
<dbReference type="Pfam" id="PF02699">
    <property type="entry name" value="YajC"/>
    <property type="match status" value="1"/>
</dbReference>
<feature type="region of interest" description="Disordered" evidence="10">
    <location>
        <begin position="82"/>
        <end position="141"/>
    </location>
</feature>
<dbReference type="AlphaFoldDB" id="M1NT24"/>
<evidence type="ECO:0000256" key="7">
    <source>
        <dbReference type="ARBA" id="ARBA00022989"/>
    </source>
</evidence>
<dbReference type="InterPro" id="IPR003849">
    <property type="entry name" value="Preprotein_translocase_YajC"/>
</dbReference>
<evidence type="ECO:0000256" key="9">
    <source>
        <dbReference type="ARBA" id="ARBA00023136"/>
    </source>
</evidence>
<evidence type="ECO:0000313" key="11">
    <source>
        <dbReference type="EMBL" id="AGF72617.1"/>
    </source>
</evidence>
<evidence type="ECO:0000313" key="12">
    <source>
        <dbReference type="Proteomes" id="UP000011723"/>
    </source>
</evidence>
<dbReference type="SMART" id="SM01323">
    <property type="entry name" value="YajC"/>
    <property type="match status" value="1"/>
</dbReference>
<name>M1NT24_9CORY</name>
<evidence type="ECO:0000256" key="2">
    <source>
        <dbReference type="ARBA" id="ARBA00006742"/>
    </source>
</evidence>
<dbReference type="RefSeq" id="WP_015401036.1">
    <property type="nucleotide sequence ID" value="NC_020302.1"/>
</dbReference>
<proteinExistence type="inferred from homology"/>
<dbReference type="OrthoDB" id="2200301at2"/>
<feature type="compositionally biased region" description="Basic and acidic residues" evidence="10">
    <location>
        <begin position="128"/>
        <end position="141"/>
    </location>
</feature>
<dbReference type="PRINTS" id="PR01853">
    <property type="entry name" value="YAJCTRNLCASE"/>
</dbReference>
<dbReference type="PANTHER" id="PTHR33909:SF1">
    <property type="entry name" value="SEC TRANSLOCON ACCESSORY COMPLEX SUBUNIT YAJC"/>
    <property type="match status" value="1"/>
</dbReference>
<keyword evidence="6" id="KW-0653">Protein transport</keyword>
<organism evidence="11 12">
    <name type="scientific">Corynebacterium halotolerans YIM 70093 = DSM 44683</name>
    <dbReference type="NCBI Taxonomy" id="1121362"/>
    <lineage>
        <taxon>Bacteria</taxon>
        <taxon>Bacillati</taxon>
        <taxon>Actinomycetota</taxon>
        <taxon>Actinomycetes</taxon>
        <taxon>Mycobacteriales</taxon>
        <taxon>Corynebacteriaceae</taxon>
        <taxon>Corynebacterium</taxon>
    </lineage>
</organism>
<dbReference type="GO" id="GO:0005886">
    <property type="term" value="C:plasma membrane"/>
    <property type="evidence" value="ECO:0007669"/>
    <property type="project" value="UniProtKB-SubCell"/>
</dbReference>
<evidence type="ECO:0000256" key="4">
    <source>
        <dbReference type="ARBA" id="ARBA00022475"/>
    </source>
</evidence>
<evidence type="ECO:0000256" key="8">
    <source>
        <dbReference type="ARBA" id="ARBA00023010"/>
    </source>
</evidence>
<evidence type="ECO:0000256" key="6">
    <source>
        <dbReference type="ARBA" id="ARBA00022927"/>
    </source>
</evidence>
<keyword evidence="3" id="KW-0813">Transport</keyword>
<evidence type="ECO:0000256" key="5">
    <source>
        <dbReference type="ARBA" id="ARBA00022692"/>
    </source>
</evidence>
<accession>M1NT24</accession>
<reference evidence="11 12" key="1">
    <citation type="journal article" date="2012" name="Stand. Genomic Sci.">
        <title>Genome sequence of the halotolerant bacterium Corynebacterium halotolerans type strain YIM 70093(T) (= DSM 44683(T)).</title>
        <authorList>
            <person name="Ruckert C."/>
            <person name="Albersmeier A."/>
            <person name="Al-Dilaimi A."/>
            <person name="Niehaus K."/>
            <person name="Szczepanowski R."/>
            <person name="Kalinowski J."/>
        </authorList>
    </citation>
    <scope>NUCLEOTIDE SEQUENCE [LARGE SCALE GENOMIC DNA]</scope>
    <source>
        <strain evidence="11">YIM 70093</strain>
    </source>
</reference>
<dbReference type="GO" id="GO:0015031">
    <property type="term" value="P:protein transport"/>
    <property type="evidence" value="ECO:0007669"/>
    <property type="project" value="UniProtKB-KW"/>
</dbReference>
<keyword evidence="4" id="KW-1003">Cell membrane</keyword>
<evidence type="ECO:0000256" key="1">
    <source>
        <dbReference type="ARBA" id="ARBA00004162"/>
    </source>
</evidence>
<evidence type="ECO:0000256" key="3">
    <source>
        <dbReference type="ARBA" id="ARBA00022448"/>
    </source>
</evidence>
<dbReference type="EMBL" id="CP003697">
    <property type="protein sequence ID" value="AGF72617.1"/>
    <property type="molecule type" value="Genomic_DNA"/>
</dbReference>
<keyword evidence="9" id="KW-0472">Membrane</keyword>
<keyword evidence="5" id="KW-0812">Transmembrane</keyword>